<evidence type="ECO:0000313" key="2">
    <source>
        <dbReference type="Proteomes" id="UP000182811"/>
    </source>
</evidence>
<dbReference type="OrthoDB" id="9789552at2"/>
<dbReference type="Proteomes" id="UP000182811">
    <property type="component" value="Unassembled WGS sequence"/>
</dbReference>
<organism evidence="1 2">
    <name type="scientific">Neomoorella thermoacetica</name>
    <name type="common">Clostridium thermoaceticum</name>
    <dbReference type="NCBI Taxonomy" id="1525"/>
    <lineage>
        <taxon>Bacteria</taxon>
        <taxon>Bacillati</taxon>
        <taxon>Bacillota</taxon>
        <taxon>Clostridia</taxon>
        <taxon>Neomoorellales</taxon>
        <taxon>Neomoorellaceae</taxon>
        <taxon>Neomoorella</taxon>
    </lineage>
</organism>
<dbReference type="InterPro" id="IPR025394">
    <property type="entry name" value="DUF4127"/>
</dbReference>
<sequence length="210" mass="22887">MCLKSWVHYNGSIGENISAHIKAVGCEETKDPGAADLALVVNTPRNGVTGEAAYQNRRENPQSVAAVTSEVEMFSDKGIPVALADVAYSNGADNALMESLKEKGLLFRLCSYAGMNTAGNVIGYTLAQGLLLAGKEGAKKVLLTRFLDDWGYQANIRQAVRRLNLTEENSKAEIKRELVEFARSLDTGTVSVSVETFWKQIFNIGVKIER</sequence>
<dbReference type="AlphaFoldDB" id="A0A1J5N1Q9"/>
<comment type="caution">
    <text evidence="1">The sequence shown here is derived from an EMBL/GenBank/DDBJ whole genome shotgun (WGS) entry which is preliminary data.</text>
</comment>
<proteinExistence type="predicted"/>
<protein>
    <submittedName>
        <fullName evidence="1">Uncharacterized protein</fullName>
    </submittedName>
</protein>
<gene>
    <name evidence="1" type="ORF">MOTE_25390</name>
</gene>
<reference evidence="1 2" key="1">
    <citation type="submission" date="2016-08" db="EMBL/GenBank/DDBJ databases">
        <title>Genome-based comparison of Moorella thermoacetic strains.</title>
        <authorList>
            <person name="Poehlein A."/>
            <person name="Bengelsdorf F.R."/>
            <person name="Esser C."/>
            <person name="Duerre P."/>
            <person name="Daniel R."/>
        </authorList>
    </citation>
    <scope>NUCLEOTIDE SEQUENCE [LARGE SCALE GENOMIC DNA]</scope>
    <source>
        <strain evidence="1 2">DSM 21394</strain>
    </source>
</reference>
<dbReference type="Pfam" id="PF13552">
    <property type="entry name" value="DUF4127"/>
    <property type="match status" value="1"/>
</dbReference>
<dbReference type="EMBL" id="MDDC01000040">
    <property type="protein sequence ID" value="OIQ52802.1"/>
    <property type="molecule type" value="Genomic_DNA"/>
</dbReference>
<name>A0A1J5N1Q9_NEOTH</name>
<evidence type="ECO:0000313" key="1">
    <source>
        <dbReference type="EMBL" id="OIQ52802.1"/>
    </source>
</evidence>
<accession>A0A1J5N1Q9</accession>